<dbReference type="GeneID" id="25903431"/>
<reference evidence="2 3" key="1">
    <citation type="submission" date="2011-02" db="EMBL/GenBank/DDBJ databases">
        <title>The Genome Sequence of Sphaeroforma arctica JP610.</title>
        <authorList>
            <consortium name="The Broad Institute Genome Sequencing Platform"/>
            <person name="Russ C."/>
            <person name="Cuomo C."/>
            <person name="Young S.K."/>
            <person name="Zeng Q."/>
            <person name="Gargeya S."/>
            <person name="Alvarado L."/>
            <person name="Berlin A."/>
            <person name="Chapman S.B."/>
            <person name="Chen Z."/>
            <person name="Freedman E."/>
            <person name="Gellesch M."/>
            <person name="Goldberg J."/>
            <person name="Griggs A."/>
            <person name="Gujja S."/>
            <person name="Heilman E."/>
            <person name="Heiman D."/>
            <person name="Howarth C."/>
            <person name="Mehta T."/>
            <person name="Neiman D."/>
            <person name="Pearson M."/>
            <person name="Roberts A."/>
            <person name="Saif S."/>
            <person name="Shea T."/>
            <person name="Shenoy N."/>
            <person name="Sisk P."/>
            <person name="Stolte C."/>
            <person name="Sykes S."/>
            <person name="White J."/>
            <person name="Yandava C."/>
            <person name="Burger G."/>
            <person name="Gray M.W."/>
            <person name="Holland P.W.H."/>
            <person name="King N."/>
            <person name="Lang F.B.F."/>
            <person name="Roger A.J."/>
            <person name="Ruiz-Trillo I."/>
            <person name="Haas B."/>
            <person name="Nusbaum C."/>
            <person name="Birren B."/>
        </authorList>
    </citation>
    <scope>NUCLEOTIDE SEQUENCE [LARGE SCALE GENOMIC DNA]</scope>
    <source>
        <strain evidence="2 3">JP610</strain>
    </source>
</reference>
<feature type="compositionally biased region" description="Polar residues" evidence="1">
    <location>
        <begin position="47"/>
        <end position="57"/>
    </location>
</feature>
<dbReference type="Proteomes" id="UP000054560">
    <property type="component" value="Unassembled WGS sequence"/>
</dbReference>
<evidence type="ECO:0000313" key="2">
    <source>
        <dbReference type="EMBL" id="KNC84867.1"/>
    </source>
</evidence>
<gene>
    <name evidence="2" type="ORF">SARC_02927</name>
</gene>
<proteinExistence type="predicted"/>
<protein>
    <submittedName>
        <fullName evidence="2">Uncharacterized protein</fullName>
    </submittedName>
</protein>
<evidence type="ECO:0000256" key="1">
    <source>
        <dbReference type="SAM" id="MobiDB-lite"/>
    </source>
</evidence>
<keyword evidence="3" id="KW-1185">Reference proteome</keyword>
<feature type="region of interest" description="Disordered" evidence="1">
    <location>
        <begin position="36"/>
        <end position="57"/>
    </location>
</feature>
<sequence length="202" mass="21714">MEQLEKDLTAGTNSHLVATYRLLADQKIRNRTQRLDESTRTVGGIGRQNTSNMGSPGVTQMVRINSSQDLSLSQNEDLHPILVEPSSGSLRARSCEDLSSTSLLALGTNRVEPSPAQVSSISMGSGFPFHSSNKNASRHNSLSNNAHSSIYSNQNAISQMTAQQNGDASPGLRRPQDGVLPAAFTMNRITTQSVPELRPSPA</sequence>
<accession>A0A0L0G752</accession>
<dbReference type="RefSeq" id="XP_014158769.1">
    <property type="nucleotide sequence ID" value="XM_014303294.1"/>
</dbReference>
<evidence type="ECO:0000313" key="3">
    <source>
        <dbReference type="Proteomes" id="UP000054560"/>
    </source>
</evidence>
<dbReference type="AlphaFoldDB" id="A0A0L0G752"/>
<dbReference type="EMBL" id="KQ241735">
    <property type="protein sequence ID" value="KNC84867.1"/>
    <property type="molecule type" value="Genomic_DNA"/>
</dbReference>
<name>A0A0L0G752_9EUKA</name>
<organism evidence="2 3">
    <name type="scientific">Sphaeroforma arctica JP610</name>
    <dbReference type="NCBI Taxonomy" id="667725"/>
    <lineage>
        <taxon>Eukaryota</taxon>
        <taxon>Ichthyosporea</taxon>
        <taxon>Ichthyophonida</taxon>
        <taxon>Sphaeroforma</taxon>
    </lineage>
</organism>